<accession>I4C7Z0</accession>
<dbReference type="eggNOG" id="COG0784">
    <property type="taxonomic scope" value="Bacteria"/>
</dbReference>
<dbReference type="PROSITE" id="PS50113">
    <property type="entry name" value="PAC"/>
    <property type="match status" value="8"/>
</dbReference>
<dbReference type="Pfam" id="PF00072">
    <property type="entry name" value="Response_reg"/>
    <property type="match status" value="2"/>
</dbReference>
<keyword evidence="12" id="KW-1185">Reference proteome</keyword>
<evidence type="ECO:0000313" key="12">
    <source>
        <dbReference type="Proteomes" id="UP000006055"/>
    </source>
</evidence>
<dbReference type="GO" id="GO:0006355">
    <property type="term" value="P:regulation of DNA-templated transcription"/>
    <property type="evidence" value="ECO:0007669"/>
    <property type="project" value="InterPro"/>
</dbReference>
<proteinExistence type="predicted"/>
<feature type="domain" description="PAS" evidence="9">
    <location>
        <begin position="771"/>
        <end position="824"/>
    </location>
</feature>
<evidence type="ECO:0000256" key="5">
    <source>
        <dbReference type="ARBA" id="ARBA00022777"/>
    </source>
</evidence>
<feature type="domain" description="PAC" evidence="10">
    <location>
        <begin position="465"/>
        <end position="517"/>
    </location>
</feature>
<dbReference type="SUPFAM" id="SSF47384">
    <property type="entry name" value="Homodimeric domain of signal transducing histidine kinase"/>
    <property type="match status" value="1"/>
</dbReference>
<dbReference type="PANTHER" id="PTHR43304">
    <property type="entry name" value="PHYTOCHROME-LIKE PROTEIN CPH1"/>
    <property type="match status" value="1"/>
</dbReference>
<reference evidence="12" key="1">
    <citation type="submission" date="2012-06" db="EMBL/GenBank/DDBJ databases">
        <title>Complete sequence of chromosome of Desulfomonile tiedjei DSM 6799.</title>
        <authorList>
            <person name="Lucas S."/>
            <person name="Copeland A."/>
            <person name="Lapidus A."/>
            <person name="Glavina del Rio T."/>
            <person name="Dalin E."/>
            <person name="Tice H."/>
            <person name="Bruce D."/>
            <person name="Goodwin L."/>
            <person name="Pitluck S."/>
            <person name="Peters L."/>
            <person name="Ovchinnikova G."/>
            <person name="Zeytun A."/>
            <person name="Lu M."/>
            <person name="Kyrpides N."/>
            <person name="Mavromatis K."/>
            <person name="Ivanova N."/>
            <person name="Brettin T."/>
            <person name="Detter J.C."/>
            <person name="Han C."/>
            <person name="Larimer F."/>
            <person name="Land M."/>
            <person name="Hauser L."/>
            <person name="Markowitz V."/>
            <person name="Cheng J.-F."/>
            <person name="Hugenholtz P."/>
            <person name="Woyke T."/>
            <person name="Wu D."/>
            <person name="Spring S."/>
            <person name="Schroeder M."/>
            <person name="Brambilla E."/>
            <person name="Klenk H.-P."/>
            <person name="Eisen J.A."/>
        </authorList>
    </citation>
    <scope>NUCLEOTIDE SEQUENCE [LARGE SCALE GENOMIC DNA]</scope>
    <source>
        <strain evidence="12">ATCC 49306 / DSM 6799 / DCB-1</strain>
    </source>
</reference>
<feature type="domain" description="PAS" evidence="9">
    <location>
        <begin position="896"/>
        <end position="966"/>
    </location>
</feature>
<feature type="domain" description="PAC" evidence="10">
    <location>
        <begin position="719"/>
        <end position="770"/>
    </location>
</feature>
<organism evidence="11 12">
    <name type="scientific">Desulfomonile tiedjei (strain ATCC 49306 / DSM 6799 / DCB-1)</name>
    <dbReference type="NCBI Taxonomy" id="706587"/>
    <lineage>
        <taxon>Bacteria</taxon>
        <taxon>Pseudomonadati</taxon>
        <taxon>Thermodesulfobacteriota</taxon>
        <taxon>Desulfomonilia</taxon>
        <taxon>Desulfomonilales</taxon>
        <taxon>Desulfomonilaceae</taxon>
        <taxon>Desulfomonile</taxon>
    </lineage>
</organism>
<feature type="domain" description="PAS" evidence="9">
    <location>
        <begin position="393"/>
        <end position="463"/>
    </location>
</feature>
<feature type="modified residue" description="4-aspartylphosphate" evidence="6">
    <location>
        <position position="1451"/>
    </location>
</feature>
<feature type="domain" description="PAC" evidence="10">
    <location>
        <begin position="970"/>
        <end position="1022"/>
    </location>
</feature>
<dbReference type="PATRIC" id="fig|706587.4.peg.3425"/>
<dbReference type="PANTHER" id="PTHR43304:SF1">
    <property type="entry name" value="PAC DOMAIN-CONTAINING PROTEIN"/>
    <property type="match status" value="1"/>
</dbReference>
<evidence type="ECO:0000256" key="6">
    <source>
        <dbReference type="PROSITE-ProRule" id="PRU00169"/>
    </source>
</evidence>
<evidence type="ECO:0000313" key="11">
    <source>
        <dbReference type="EMBL" id="AFM25681.1"/>
    </source>
</evidence>
<dbReference type="EC" id="2.7.13.3" evidence="2"/>
<dbReference type="Proteomes" id="UP000006055">
    <property type="component" value="Chromosome"/>
</dbReference>
<dbReference type="SMART" id="SM00388">
    <property type="entry name" value="HisKA"/>
    <property type="match status" value="1"/>
</dbReference>
<comment type="catalytic activity">
    <reaction evidence="1">
        <text>ATP + protein L-histidine = ADP + protein N-phospho-L-histidine.</text>
        <dbReference type="EC" id="2.7.13.3"/>
    </reaction>
</comment>
<dbReference type="InterPro" id="IPR036097">
    <property type="entry name" value="HisK_dim/P_sf"/>
</dbReference>
<evidence type="ECO:0000256" key="3">
    <source>
        <dbReference type="ARBA" id="ARBA00022553"/>
    </source>
</evidence>
<evidence type="ECO:0000259" key="8">
    <source>
        <dbReference type="PROSITE" id="PS50110"/>
    </source>
</evidence>
<dbReference type="InterPro" id="IPR001789">
    <property type="entry name" value="Sig_transdc_resp-reg_receiver"/>
</dbReference>
<keyword evidence="5" id="KW-0418">Kinase</keyword>
<dbReference type="SUPFAM" id="SSF55785">
    <property type="entry name" value="PYP-like sensor domain (PAS domain)"/>
    <property type="match status" value="8"/>
</dbReference>
<dbReference type="Gene3D" id="3.40.50.2300">
    <property type="match status" value="2"/>
</dbReference>
<dbReference type="CDD" id="cd17534">
    <property type="entry name" value="REC_DC-like"/>
    <property type="match status" value="1"/>
</dbReference>
<dbReference type="InterPro" id="IPR000700">
    <property type="entry name" value="PAS-assoc_C"/>
</dbReference>
<feature type="domain" description="PAC" evidence="10">
    <location>
        <begin position="214"/>
        <end position="266"/>
    </location>
</feature>
<dbReference type="SMART" id="SM00091">
    <property type="entry name" value="PAS"/>
    <property type="match status" value="8"/>
</dbReference>
<feature type="domain" description="Response regulatory" evidence="8">
    <location>
        <begin position="12"/>
        <end position="127"/>
    </location>
</feature>
<feature type="domain" description="PAC" evidence="10">
    <location>
        <begin position="340"/>
        <end position="392"/>
    </location>
</feature>
<dbReference type="CDD" id="cd00130">
    <property type="entry name" value="PAS"/>
    <property type="match status" value="8"/>
</dbReference>
<feature type="domain" description="Response regulatory" evidence="8">
    <location>
        <begin position="1400"/>
        <end position="1516"/>
    </location>
</feature>
<dbReference type="RefSeq" id="WP_014810818.1">
    <property type="nucleotide sequence ID" value="NC_018025.1"/>
</dbReference>
<dbReference type="InterPro" id="IPR013767">
    <property type="entry name" value="PAS_fold"/>
</dbReference>
<dbReference type="HOGENOM" id="CLU_000445_114_51_7"/>
<dbReference type="InterPro" id="IPR000014">
    <property type="entry name" value="PAS"/>
</dbReference>
<feature type="domain" description="PAS" evidence="9">
    <location>
        <begin position="166"/>
        <end position="211"/>
    </location>
</feature>
<dbReference type="PROSITE" id="PS50110">
    <property type="entry name" value="RESPONSE_REGULATORY"/>
    <property type="match status" value="2"/>
</dbReference>
<dbReference type="InterPro" id="IPR052162">
    <property type="entry name" value="Sensor_kinase/Photoreceptor"/>
</dbReference>
<dbReference type="Pfam" id="PF00989">
    <property type="entry name" value="PAS"/>
    <property type="match status" value="2"/>
</dbReference>
<gene>
    <name evidence="11" type="ordered locus">Desti_3017</name>
</gene>
<dbReference type="Gene3D" id="2.10.70.100">
    <property type="match status" value="1"/>
</dbReference>
<dbReference type="InterPro" id="IPR005467">
    <property type="entry name" value="His_kinase_dom"/>
</dbReference>
<keyword evidence="3 6" id="KW-0597">Phosphoprotein</keyword>
<dbReference type="CDD" id="cd00082">
    <property type="entry name" value="HisKA"/>
    <property type="match status" value="1"/>
</dbReference>
<keyword evidence="4" id="KW-0808">Transferase</keyword>
<dbReference type="NCBIfam" id="TIGR00229">
    <property type="entry name" value="sensory_box"/>
    <property type="match status" value="8"/>
</dbReference>
<evidence type="ECO:0000256" key="2">
    <source>
        <dbReference type="ARBA" id="ARBA00012438"/>
    </source>
</evidence>
<feature type="domain" description="PAC" evidence="10">
    <location>
        <begin position="844"/>
        <end position="895"/>
    </location>
</feature>
<dbReference type="InterPro" id="IPR011006">
    <property type="entry name" value="CheY-like_superfamily"/>
</dbReference>
<dbReference type="InterPro" id="IPR003594">
    <property type="entry name" value="HATPase_dom"/>
</dbReference>
<dbReference type="EMBL" id="CP003360">
    <property type="protein sequence ID" value="AFM25681.1"/>
    <property type="molecule type" value="Genomic_DNA"/>
</dbReference>
<dbReference type="KEGG" id="dti:Desti_3017"/>
<dbReference type="eggNOG" id="COG4191">
    <property type="taxonomic scope" value="Bacteria"/>
</dbReference>
<dbReference type="eggNOG" id="COG2202">
    <property type="taxonomic scope" value="Bacteria"/>
</dbReference>
<feature type="domain" description="PAC" evidence="10">
    <location>
        <begin position="593"/>
        <end position="644"/>
    </location>
</feature>
<evidence type="ECO:0000259" key="7">
    <source>
        <dbReference type="PROSITE" id="PS50109"/>
    </source>
</evidence>
<evidence type="ECO:0000259" key="10">
    <source>
        <dbReference type="PROSITE" id="PS50113"/>
    </source>
</evidence>
<dbReference type="SMART" id="SM00387">
    <property type="entry name" value="HATPase_c"/>
    <property type="match status" value="1"/>
</dbReference>
<dbReference type="InterPro" id="IPR004358">
    <property type="entry name" value="Sig_transdc_His_kin-like_C"/>
</dbReference>
<dbReference type="SMART" id="SM00086">
    <property type="entry name" value="PAC"/>
    <property type="match status" value="8"/>
</dbReference>
<protein>
    <recommendedName>
        <fullName evidence="2">histidine kinase</fullName>
        <ecNumber evidence="2">2.7.13.3</ecNumber>
    </recommendedName>
</protein>
<name>I4C7Z0_DESTA</name>
<dbReference type="SUPFAM" id="SSF55874">
    <property type="entry name" value="ATPase domain of HSP90 chaperone/DNA topoisomerase II/histidine kinase"/>
    <property type="match status" value="1"/>
</dbReference>
<dbReference type="Pfam" id="PF08447">
    <property type="entry name" value="PAS_3"/>
    <property type="match status" value="3"/>
</dbReference>
<dbReference type="InterPro" id="IPR013655">
    <property type="entry name" value="PAS_fold_3"/>
</dbReference>
<evidence type="ECO:0000259" key="9">
    <source>
        <dbReference type="PROSITE" id="PS50112"/>
    </source>
</evidence>
<dbReference type="Gene3D" id="3.30.565.10">
    <property type="entry name" value="Histidine kinase-like ATPase, C-terminal domain"/>
    <property type="match status" value="1"/>
</dbReference>
<dbReference type="SUPFAM" id="SSF52172">
    <property type="entry name" value="CheY-like"/>
    <property type="match status" value="2"/>
</dbReference>
<dbReference type="InterPro" id="IPR036890">
    <property type="entry name" value="HATPase_C_sf"/>
</dbReference>
<dbReference type="InterPro" id="IPR001610">
    <property type="entry name" value="PAC"/>
</dbReference>
<dbReference type="InterPro" id="IPR003661">
    <property type="entry name" value="HisK_dim/P_dom"/>
</dbReference>
<dbReference type="SMART" id="SM00448">
    <property type="entry name" value="REC"/>
    <property type="match status" value="2"/>
</dbReference>
<feature type="domain" description="PAS" evidence="9">
    <location>
        <begin position="1019"/>
        <end position="1077"/>
    </location>
</feature>
<dbReference type="Pfam" id="PF02518">
    <property type="entry name" value="HATPase_c"/>
    <property type="match status" value="1"/>
</dbReference>
<dbReference type="Gene3D" id="1.10.287.130">
    <property type="match status" value="1"/>
</dbReference>
<dbReference type="InterPro" id="IPR035965">
    <property type="entry name" value="PAS-like_dom_sf"/>
</dbReference>
<dbReference type="STRING" id="706587.Desti_3017"/>
<feature type="domain" description="PAS" evidence="9">
    <location>
        <begin position="267"/>
        <end position="337"/>
    </location>
</feature>
<evidence type="ECO:0000256" key="1">
    <source>
        <dbReference type="ARBA" id="ARBA00000085"/>
    </source>
</evidence>
<sequence>MIKEVGNSAAVRILICEDELLFAENLAATLRDLGYEIIGTVMTGQHAIDMVEEVQPDLILMDIGLSGEIDGVEAARCIRAQFDIPLVYLTAYAEENVFDRAKNTEPYGYLGKPFSLVELKCTLETTLCKHQIDRKMRESEARRAKAEELAGLYSWEWDFQTGRFVWSEQSYRIFGLNPDETKLVFETFINLVRPEDRDRLKDALRDAKDGKRPYEIEFRIVQPNGQERILHSRGEIRNDRRGRAVRMQGMTLDITDRKKAEQALRESKNRYRQAVENSPNAILAVDAEGTVLSWNDSCERLTGYTKERAIGSSVFDLILHLERTKVADIIHKVFDGHSFNEIPLDFCADNGTARKMISRAYPLMDVNGRVLECMLANTDITDLHNSREELRRSEERYRRIVETANEGIWAMDSEFRTTFVNRRMADMLGYSVPEMLGRTVDSFIFQEDLGDHETKMEMLRRGRNQVYERRFRCKDNAALLTTVSATALLDDEGAFAGSFAMFTDITERKDTEKALRQSESRYRDLFDNALDVIYTHDLDGNYTSVNEAAKRLLGYSEQEFLKLNFRDLVTPEHLPITLAHFRRKLQNNQDRTEPYELRVRTKDGSHRWFEVVSRLIREDGQPVAVHGIARDITDRKQAEEALKTSEQILDRILAASPVGIGLSHMRKMRWVNDAWTRLFGFENRSDCKGQDAMQLYPSREDFLRAGAILYKNLESGVINATDAKMRRRDGSVFDAFIRMAALDPFDLSAGQIAMITDISDRKAAEQALEKSEAMLSSILQAAQIGIGVSVNRTLSWTNPMISRMTGYSAAELSGQYARMLYPSDEKFERVGKIQYRDIAELGIGQIETQWKRKDGEIIDVFLSSVPMVPEDVSKGVVFTVQDITDRKRAERALRESEEKYRATFNNVAVGIDVVDRDGRFQKVNGTLSSLLGYSEEELLDLTFFDVTHPSDVEESSHRHETLMRGELDTYRYDKRYIHKDGSVIWADTSVSVIRDCKGKPVAAVAVISDITRRRNSEAIRLRLATAVEQAAETIEITDPDGTIVYINPAFERITGYTREEAIGKNPSILKSGHHDDRFYRTMWETITAGKVWRGHFINKKKDGTLFEEEVSISPITDKTGKIINYVAVKRDVTREKSLQAQLLQAQKMEAIGTLAGGIAHDFNNLLQITLGYSEMLLSEKKKTDPEYADLEKIFHAASSGAELVKGLLTFSRKVGPKPITLNLNRQITQVEKLLRRTIPRMIDIEMKLADDLAEINADPAQIQQMLMNLVVNARDAMADSGRLRLATKNVILDEGFCSTHVGINPGAFVLLQVSDTGHGMDRATIEHIFEPFYTTKEVGRGTGLGLATVYGIVNQHGGIITCESEIGRGTAFSIYFPAIAAYGKFGINGFESAAESGTETILLVDDEDMVRDLGARILRRAGYTVLTANNGQNALEVFKEESSLISLVILDLIMPELGGKDCLPELLKIDPAVKVLIASGYAADAATQECIRLGAKGFVAKPFRLKELLQNVRKTLDYV</sequence>
<dbReference type="Gene3D" id="3.30.450.20">
    <property type="entry name" value="PAS domain"/>
    <property type="match status" value="8"/>
</dbReference>
<dbReference type="PROSITE" id="PS50112">
    <property type="entry name" value="PAS"/>
    <property type="match status" value="7"/>
</dbReference>
<dbReference type="eggNOG" id="COG2204">
    <property type="taxonomic scope" value="Bacteria"/>
</dbReference>
<dbReference type="PROSITE" id="PS50109">
    <property type="entry name" value="HIS_KIN"/>
    <property type="match status" value="1"/>
</dbReference>
<feature type="modified residue" description="4-aspartylphosphate" evidence="6">
    <location>
        <position position="62"/>
    </location>
</feature>
<dbReference type="OrthoDB" id="5341439at2"/>
<dbReference type="PRINTS" id="PR00344">
    <property type="entry name" value="BCTRLSENSOR"/>
</dbReference>
<feature type="domain" description="PAS" evidence="9">
    <location>
        <begin position="518"/>
        <end position="588"/>
    </location>
</feature>
<feature type="domain" description="Histidine kinase" evidence="7">
    <location>
        <begin position="1157"/>
        <end position="1380"/>
    </location>
</feature>
<evidence type="ECO:0000256" key="4">
    <source>
        <dbReference type="ARBA" id="ARBA00022679"/>
    </source>
</evidence>
<dbReference type="GO" id="GO:0000155">
    <property type="term" value="F:phosphorelay sensor kinase activity"/>
    <property type="evidence" value="ECO:0007669"/>
    <property type="project" value="InterPro"/>
</dbReference>
<dbReference type="Pfam" id="PF13426">
    <property type="entry name" value="PAS_9"/>
    <property type="match status" value="3"/>
</dbReference>
<feature type="domain" description="PAC" evidence="10">
    <location>
        <begin position="1090"/>
        <end position="1144"/>
    </location>
</feature>